<keyword evidence="1" id="KW-0732">Signal</keyword>
<feature type="signal peptide" evidence="1">
    <location>
        <begin position="1"/>
        <end position="21"/>
    </location>
</feature>
<evidence type="ECO:0000256" key="1">
    <source>
        <dbReference type="SAM" id="SignalP"/>
    </source>
</evidence>
<protein>
    <submittedName>
        <fullName evidence="2">Nuclear transport factor 2 family protein</fullName>
    </submittedName>
</protein>
<dbReference type="InterPro" id="IPR039437">
    <property type="entry name" value="FrzH/put_lumazine-bd"/>
</dbReference>
<comment type="caution">
    <text evidence="2">The sequence shown here is derived from an EMBL/GenBank/DDBJ whole genome shotgun (WGS) entry which is preliminary data.</text>
</comment>
<dbReference type="Gene3D" id="3.10.450.50">
    <property type="match status" value="1"/>
</dbReference>
<accession>A0ABW4VH02</accession>
<evidence type="ECO:0000313" key="2">
    <source>
        <dbReference type="EMBL" id="MFD2033963.1"/>
    </source>
</evidence>
<gene>
    <name evidence="2" type="ORF">ACFSKL_04120</name>
</gene>
<reference evidence="3" key="1">
    <citation type="journal article" date="2019" name="Int. J. Syst. Evol. Microbiol.">
        <title>The Global Catalogue of Microorganisms (GCM) 10K type strain sequencing project: providing services to taxonomists for standard genome sequencing and annotation.</title>
        <authorList>
            <consortium name="The Broad Institute Genomics Platform"/>
            <consortium name="The Broad Institute Genome Sequencing Center for Infectious Disease"/>
            <person name="Wu L."/>
            <person name="Ma J."/>
        </authorList>
    </citation>
    <scope>NUCLEOTIDE SEQUENCE [LARGE SCALE GENOMIC DNA]</scope>
    <source>
        <strain evidence="3">CGMCC 1.15180</strain>
    </source>
</reference>
<dbReference type="InterPro" id="IPR032710">
    <property type="entry name" value="NTF2-like_dom_sf"/>
</dbReference>
<name>A0ABW4VH02_9BACT</name>
<dbReference type="SUPFAM" id="SSF54427">
    <property type="entry name" value="NTF2-like"/>
    <property type="match status" value="1"/>
</dbReference>
<dbReference type="Pfam" id="PF12893">
    <property type="entry name" value="Lumazine_bd_2"/>
    <property type="match status" value="1"/>
</dbReference>
<keyword evidence="3" id="KW-1185">Reference proteome</keyword>
<dbReference type="Proteomes" id="UP001597361">
    <property type="component" value="Unassembled WGS sequence"/>
</dbReference>
<evidence type="ECO:0000313" key="3">
    <source>
        <dbReference type="Proteomes" id="UP001597361"/>
    </source>
</evidence>
<dbReference type="RefSeq" id="WP_376883742.1">
    <property type="nucleotide sequence ID" value="NZ_JBHUHR010000013.1"/>
</dbReference>
<dbReference type="EMBL" id="JBHUHR010000013">
    <property type="protein sequence ID" value="MFD2033963.1"/>
    <property type="molecule type" value="Genomic_DNA"/>
</dbReference>
<feature type="chain" id="PRO_5047148224" evidence="1">
    <location>
        <begin position="22"/>
        <end position="141"/>
    </location>
</feature>
<proteinExistence type="predicted"/>
<sequence>MKLTKILFFIIILLGSSDLKAQTEIELIQKTLLDYIEGTANGEPERVRNAFHKDLKLYHIANDSLVVWSGENYVNNITAGKKSNRIGRIVSIDYENDAANAKIEIIMPDRKRIYTDYLLLLKYEDKWEIIHKSFTYVDYPE</sequence>
<organism evidence="2 3">
    <name type="scientific">Belliella marina</name>
    <dbReference type="NCBI Taxonomy" id="1644146"/>
    <lineage>
        <taxon>Bacteria</taxon>
        <taxon>Pseudomonadati</taxon>
        <taxon>Bacteroidota</taxon>
        <taxon>Cytophagia</taxon>
        <taxon>Cytophagales</taxon>
        <taxon>Cyclobacteriaceae</taxon>
        <taxon>Belliella</taxon>
    </lineage>
</organism>